<evidence type="ECO:0000313" key="2">
    <source>
        <dbReference type="EMBL" id="OGZ53453.1"/>
    </source>
</evidence>
<dbReference type="GO" id="GO:0046872">
    <property type="term" value="F:metal ion binding"/>
    <property type="evidence" value="ECO:0007669"/>
    <property type="project" value="UniProtKB-KW"/>
</dbReference>
<organism evidence="2 3">
    <name type="scientific">Candidatus Ryanbacteria bacterium RIFCSPLOWO2_01_FULL_48_26</name>
    <dbReference type="NCBI Taxonomy" id="1802126"/>
    <lineage>
        <taxon>Bacteria</taxon>
        <taxon>Candidatus Ryaniibacteriota</taxon>
    </lineage>
</organism>
<protein>
    <recommendedName>
        <fullName evidence="4">Inositol monophosphatase</fullName>
    </recommendedName>
</protein>
<dbReference type="PANTHER" id="PTHR20854:SF4">
    <property type="entry name" value="INOSITOL-1-MONOPHOSPHATASE-RELATED"/>
    <property type="match status" value="1"/>
</dbReference>
<comment type="cofactor">
    <cofactor evidence="1">
        <name>Mg(2+)</name>
        <dbReference type="ChEBI" id="CHEBI:18420"/>
    </cofactor>
</comment>
<dbReference type="SUPFAM" id="SSF56655">
    <property type="entry name" value="Carbohydrate phosphatase"/>
    <property type="match status" value="1"/>
</dbReference>
<dbReference type="GO" id="GO:0007165">
    <property type="term" value="P:signal transduction"/>
    <property type="evidence" value="ECO:0007669"/>
    <property type="project" value="TreeGrafter"/>
</dbReference>
<accession>A0A1G2GTC6</accession>
<dbReference type="STRING" id="1802126.A3B25_03005"/>
<dbReference type="Pfam" id="PF00459">
    <property type="entry name" value="Inositol_P"/>
    <property type="match status" value="1"/>
</dbReference>
<feature type="binding site" evidence="1">
    <location>
        <position position="101"/>
    </location>
    <ligand>
        <name>Mg(2+)</name>
        <dbReference type="ChEBI" id="CHEBI:18420"/>
        <label>1</label>
        <note>catalytic</note>
    </ligand>
</feature>
<dbReference type="PRINTS" id="PR00377">
    <property type="entry name" value="IMPHPHTASES"/>
</dbReference>
<dbReference type="Gene3D" id="3.40.190.80">
    <property type="match status" value="1"/>
</dbReference>
<sequence length="269" mass="29771">MRVYQQYFFCYDCIMSNFDKELKAAINIAKEAGAVMLKYFDIDQQVEIKKDNTQVTIADKLINSLVIERLSKIFSSDGVIGEEESNTDYGGGRKWFCDPIDGTAAYVWGVPTAMFSLGLVIDGKPVMGVAYDPFLNRMYRGKVGEKSFCNDKILSVSNSDLKSGIVAVSGGVKSLLKTKYFQRMIDDKIRFACFSGAVYKCCLVARGRFVGYVEDGVRAHDLAAVHSILEGAGAKITSINGKELDYSKPFRGAIASNKIVHDQILKYCS</sequence>
<dbReference type="PANTHER" id="PTHR20854">
    <property type="entry name" value="INOSITOL MONOPHOSPHATASE"/>
    <property type="match status" value="1"/>
</dbReference>
<keyword evidence="1" id="KW-0479">Metal-binding</keyword>
<feature type="binding site" evidence="1">
    <location>
        <position position="100"/>
    </location>
    <ligand>
        <name>Mg(2+)</name>
        <dbReference type="ChEBI" id="CHEBI:18420"/>
        <label>1</label>
        <note>catalytic</note>
    </ligand>
</feature>
<feature type="binding site" evidence="1">
    <location>
        <position position="221"/>
    </location>
    <ligand>
        <name>Mg(2+)</name>
        <dbReference type="ChEBI" id="CHEBI:18420"/>
        <label>1</label>
        <note>catalytic</note>
    </ligand>
</feature>
<dbReference type="Gene3D" id="3.30.540.10">
    <property type="entry name" value="Fructose-1,6-Bisphosphatase, subunit A, domain 1"/>
    <property type="match status" value="1"/>
</dbReference>
<evidence type="ECO:0000256" key="1">
    <source>
        <dbReference type="PIRSR" id="PIRSR600760-2"/>
    </source>
</evidence>
<dbReference type="GO" id="GO:0008934">
    <property type="term" value="F:inositol monophosphate 1-phosphatase activity"/>
    <property type="evidence" value="ECO:0007669"/>
    <property type="project" value="TreeGrafter"/>
</dbReference>
<feature type="binding site" evidence="1">
    <location>
        <position position="82"/>
    </location>
    <ligand>
        <name>Mg(2+)</name>
        <dbReference type="ChEBI" id="CHEBI:18420"/>
        <label>1</label>
        <note>catalytic</note>
    </ligand>
</feature>
<dbReference type="GO" id="GO:0006020">
    <property type="term" value="P:inositol metabolic process"/>
    <property type="evidence" value="ECO:0007669"/>
    <property type="project" value="TreeGrafter"/>
</dbReference>
<reference evidence="2 3" key="1">
    <citation type="journal article" date="2016" name="Nat. Commun.">
        <title>Thousands of microbial genomes shed light on interconnected biogeochemical processes in an aquifer system.</title>
        <authorList>
            <person name="Anantharaman K."/>
            <person name="Brown C.T."/>
            <person name="Hug L.A."/>
            <person name="Sharon I."/>
            <person name="Castelle C.J."/>
            <person name="Probst A.J."/>
            <person name="Thomas B.C."/>
            <person name="Singh A."/>
            <person name="Wilkins M.J."/>
            <person name="Karaoz U."/>
            <person name="Brodie E.L."/>
            <person name="Williams K.H."/>
            <person name="Hubbard S.S."/>
            <person name="Banfield J.F."/>
        </authorList>
    </citation>
    <scope>NUCLEOTIDE SEQUENCE [LARGE SCALE GENOMIC DNA]</scope>
</reference>
<dbReference type="Proteomes" id="UP000179106">
    <property type="component" value="Unassembled WGS sequence"/>
</dbReference>
<keyword evidence="1" id="KW-0460">Magnesium</keyword>
<feature type="binding site" evidence="1">
    <location>
        <position position="98"/>
    </location>
    <ligand>
        <name>Mg(2+)</name>
        <dbReference type="ChEBI" id="CHEBI:18420"/>
        <label>1</label>
        <note>catalytic</note>
    </ligand>
</feature>
<name>A0A1G2GTC6_9BACT</name>
<proteinExistence type="predicted"/>
<dbReference type="EMBL" id="MHNW01000017">
    <property type="protein sequence ID" value="OGZ53453.1"/>
    <property type="molecule type" value="Genomic_DNA"/>
</dbReference>
<dbReference type="InterPro" id="IPR000760">
    <property type="entry name" value="Inositol_monophosphatase-like"/>
</dbReference>
<evidence type="ECO:0000313" key="3">
    <source>
        <dbReference type="Proteomes" id="UP000179106"/>
    </source>
</evidence>
<dbReference type="AlphaFoldDB" id="A0A1G2GTC6"/>
<comment type="caution">
    <text evidence="2">The sequence shown here is derived from an EMBL/GenBank/DDBJ whole genome shotgun (WGS) entry which is preliminary data.</text>
</comment>
<gene>
    <name evidence="2" type="ORF">A3B25_03005</name>
</gene>
<evidence type="ECO:0008006" key="4">
    <source>
        <dbReference type="Google" id="ProtNLM"/>
    </source>
</evidence>